<feature type="region of interest" description="Disordered" evidence="1">
    <location>
        <begin position="356"/>
        <end position="384"/>
    </location>
</feature>
<protein>
    <submittedName>
        <fullName evidence="2">Uncharacterized protein</fullName>
    </submittedName>
</protein>
<dbReference type="SUPFAM" id="SSF54928">
    <property type="entry name" value="RNA-binding domain, RBD"/>
    <property type="match status" value="1"/>
</dbReference>
<keyword evidence="3" id="KW-1185">Reference proteome</keyword>
<dbReference type="OrthoDB" id="2311150at2759"/>
<dbReference type="GO" id="GO:0003676">
    <property type="term" value="F:nucleic acid binding"/>
    <property type="evidence" value="ECO:0007669"/>
    <property type="project" value="InterPro"/>
</dbReference>
<comment type="caution">
    <text evidence="2">The sequence shown here is derived from an EMBL/GenBank/DDBJ whole genome shotgun (WGS) entry which is preliminary data.</text>
</comment>
<dbReference type="Proteomes" id="UP000265703">
    <property type="component" value="Unassembled WGS sequence"/>
</dbReference>
<evidence type="ECO:0000313" key="3">
    <source>
        <dbReference type="Proteomes" id="UP000265703"/>
    </source>
</evidence>
<feature type="compositionally biased region" description="Polar residues" evidence="1">
    <location>
        <begin position="48"/>
        <end position="58"/>
    </location>
</feature>
<sequence>MGNKRNTRSKSYNTSPPPKQFSSASSSKEEEAKNIHKLNNNNKQKQKVSQTENNSSAIKTDESIIEDTYSTLFSNPPKTSSSNSTSTLSSVTSLHTVNILRTDDHNKKILCDDQKTNQNEDDSKLQPILIPICDSYEIAAPAAFILGPKTHFDKKKSFVEKFFSHAIVQLVILQKRTIKKVDYIVAIFLCSEDIKTAYTQTDIKNHTIQVIDIPLNLKATSVHARFKRYGNITCLTMRTRGMFQYAFIKYPSSDCITHFKTNMWSDTFGYDIVKVLPLSLSQEERKKRQLYCFKLTGLPPNTQVLNIVKYIASIALTAQINEFRASLQFLHKIINEFANNIKALKSKIISFQSTTSSLSSQNKGHPNKRPHLTSSSDDNSLSDQDHISNLESRLLELMKTLANMNNSLFIIADSQLGSGGSNMSNNRKEIEDVQNYVINLLLQADQSNYKVILMASRIDTIWISNNFILDTLSSNNFAIPYFNTDHQAVYFSCITSDIIIKAAINHIDNHKSSILPKQDIIPNDILEIKEDISFLNKALKRSSRNINSSFSYLFQGWHIDRFVLKIIKDKYDFPLNLPSFIDSTNIKSLKLNLFTFRKTLYNLLDLKFKFHQDNLIKQFVCQRCDDYNNDKGHMLNFFLNQKKCSIVINRILINENNQDVLITNLIRIKEITNDHFQKCPDGRHEHKTIPNEYITTYKPIESINHDIYKDLISLPIKEEWFDIIQSLPKGKAPGPSKISNVTILRTQNVEPFMEIHLINFCFQPYFEPLRIINEVIQDVKDSKQKLWILS</sequence>
<dbReference type="EMBL" id="QKYT01000213">
    <property type="protein sequence ID" value="RIA89622.1"/>
    <property type="molecule type" value="Genomic_DNA"/>
</dbReference>
<name>A0A397SVB7_9GLOM</name>
<evidence type="ECO:0000256" key="1">
    <source>
        <dbReference type="SAM" id="MobiDB-lite"/>
    </source>
</evidence>
<gene>
    <name evidence="2" type="ORF">C1645_824627</name>
</gene>
<feature type="region of interest" description="Disordered" evidence="1">
    <location>
        <begin position="1"/>
        <end position="61"/>
    </location>
</feature>
<organism evidence="2 3">
    <name type="scientific">Glomus cerebriforme</name>
    <dbReference type="NCBI Taxonomy" id="658196"/>
    <lineage>
        <taxon>Eukaryota</taxon>
        <taxon>Fungi</taxon>
        <taxon>Fungi incertae sedis</taxon>
        <taxon>Mucoromycota</taxon>
        <taxon>Glomeromycotina</taxon>
        <taxon>Glomeromycetes</taxon>
        <taxon>Glomerales</taxon>
        <taxon>Glomeraceae</taxon>
        <taxon>Glomus</taxon>
    </lineage>
</organism>
<evidence type="ECO:0000313" key="2">
    <source>
        <dbReference type="EMBL" id="RIA89622.1"/>
    </source>
</evidence>
<accession>A0A397SVB7</accession>
<dbReference type="AlphaFoldDB" id="A0A397SVB7"/>
<dbReference type="InterPro" id="IPR035979">
    <property type="entry name" value="RBD_domain_sf"/>
</dbReference>
<reference evidence="2 3" key="1">
    <citation type="submission" date="2018-06" db="EMBL/GenBank/DDBJ databases">
        <title>Comparative genomics reveals the genomic features of Rhizophagus irregularis, R. cerebriforme, R. diaphanum and Gigaspora rosea, and their symbiotic lifestyle signature.</title>
        <authorList>
            <person name="Morin E."/>
            <person name="San Clemente H."/>
            <person name="Chen E.C.H."/>
            <person name="De La Providencia I."/>
            <person name="Hainaut M."/>
            <person name="Kuo A."/>
            <person name="Kohler A."/>
            <person name="Murat C."/>
            <person name="Tang N."/>
            <person name="Roy S."/>
            <person name="Loubradou J."/>
            <person name="Henrissat B."/>
            <person name="Grigoriev I.V."/>
            <person name="Corradi N."/>
            <person name="Roux C."/>
            <person name="Martin F.M."/>
        </authorList>
    </citation>
    <scope>NUCLEOTIDE SEQUENCE [LARGE SCALE GENOMIC DNA]</scope>
    <source>
        <strain evidence="2 3">DAOM 227022</strain>
    </source>
</reference>
<proteinExistence type="predicted"/>